<dbReference type="Pfam" id="PF03401">
    <property type="entry name" value="TctC"/>
    <property type="match status" value="1"/>
</dbReference>
<feature type="signal peptide" evidence="2">
    <location>
        <begin position="1"/>
        <end position="23"/>
    </location>
</feature>
<accession>H1SBS1</accession>
<evidence type="ECO:0008006" key="5">
    <source>
        <dbReference type="Google" id="ProtNLM"/>
    </source>
</evidence>
<dbReference type="SUPFAM" id="SSF53850">
    <property type="entry name" value="Periplasmic binding protein-like II"/>
    <property type="match status" value="1"/>
</dbReference>
<dbReference type="PANTHER" id="PTHR42928">
    <property type="entry name" value="TRICARBOXYLATE-BINDING PROTEIN"/>
    <property type="match status" value="1"/>
</dbReference>
<dbReference type="Gene3D" id="3.40.190.10">
    <property type="entry name" value="Periplasmic binding protein-like II"/>
    <property type="match status" value="1"/>
</dbReference>
<dbReference type="EMBL" id="AHJE01000075">
    <property type="protein sequence ID" value="EHP40063.1"/>
    <property type="molecule type" value="Genomic_DNA"/>
</dbReference>
<name>H1SBS1_9BURK</name>
<sequence length="323" mass="34327">MMRKKALLAVAALAWSALCGAQAYPARTITFIVPAPPGGATDTIARALAEDMGKRLGQTIIVDNKPGAAGMLAVQALTRAAPDGYTLLITHSAPIMNTPYLYSHVSYDVRRDLAFVSEICIGQIVFAVNSKIPARNMQEFFDWAAQNKGKVSYGSYGTGSFPHLLGAYLNQSRGLDMTHIAYKGEAPMVQDMIGGNISWAIGSVSTLGPQIQGGRLRALAIVGKQRVKALPNVPTLSEAGLRDQELSPPGWVGLMARSGTPAPVLAQLEAQARASVNSAAMKERFQSLGLEPVGSTSAEFKRDFETLEPVMARLIKATGAKAD</sequence>
<dbReference type="Gene3D" id="3.40.190.150">
    <property type="entry name" value="Bordetella uptake gene, domain 1"/>
    <property type="match status" value="1"/>
</dbReference>
<reference evidence="3 4" key="1">
    <citation type="journal article" date="2012" name="J. Bacteriol.">
        <title>De Novo Genome Project of Cupriavidus basilensis OR16.</title>
        <authorList>
            <person name="Cserhati M."/>
            <person name="Kriszt B."/>
            <person name="Szoboszlay S."/>
            <person name="Toth A."/>
            <person name="Szabo I."/>
            <person name="Tancsics A."/>
            <person name="Nagy I."/>
            <person name="Horvath B."/>
            <person name="Nagy I."/>
            <person name="Kukolya J."/>
        </authorList>
    </citation>
    <scope>NUCLEOTIDE SEQUENCE [LARGE SCALE GENOMIC DNA]</scope>
    <source>
        <strain evidence="3 4">OR16</strain>
    </source>
</reference>
<proteinExistence type="inferred from homology"/>
<feature type="chain" id="PRO_5003554456" description="Extra-cytoplasmic solute receptor" evidence="2">
    <location>
        <begin position="24"/>
        <end position="323"/>
    </location>
</feature>
<dbReference type="PIRSF" id="PIRSF017082">
    <property type="entry name" value="YflP"/>
    <property type="match status" value="1"/>
</dbReference>
<dbReference type="InterPro" id="IPR005064">
    <property type="entry name" value="BUG"/>
</dbReference>
<dbReference type="PATRIC" id="fig|1127483.3.peg.5627"/>
<evidence type="ECO:0000313" key="3">
    <source>
        <dbReference type="EMBL" id="EHP40063.1"/>
    </source>
</evidence>
<dbReference type="Proteomes" id="UP000005808">
    <property type="component" value="Unassembled WGS sequence"/>
</dbReference>
<evidence type="ECO:0000256" key="1">
    <source>
        <dbReference type="ARBA" id="ARBA00006987"/>
    </source>
</evidence>
<protein>
    <recommendedName>
        <fullName evidence="5">Extra-cytoplasmic solute receptor</fullName>
    </recommendedName>
</protein>
<dbReference type="InterPro" id="IPR042100">
    <property type="entry name" value="Bug_dom1"/>
</dbReference>
<comment type="caution">
    <text evidence="3">The sequence shown here is derived from an EMBL/GenBank/DDBJ whole genome shotgun (WGS) entry which is preliminary data.</text>
</comment>
<dbReference type="PANTHER" id="PTHR42928:SF5">
    <property type="entry name" value="BLR1237 PROTEIN"/>
    <property type="match status" value="1"/>
</dbReference>
<dbReference type="CDD" id="cd07012">
    <property type="entry name" value="PBP2_Bug_TTT"/>
    <property type="match status" value="1"/>
</dbReference>
<comment type="similarity">
    <text evidence="1">Belongs to the UPF0065 (bug) family.</text>
</comment>
<evidence type="ECO:0000256" key="2">
    <source>
        <dbReference type="SAM" id="SignalP"/>
    </source>
</evidence>
<dbReference type="AlphaFoldDB" id="H1SBS1"/>
<gene>
    <name evidence="3" type="ORF">OR16_28194</name>
</gene>
<keyword evidence="2" id="KW-0732">Signal</keyword>
<evidence type="ECO:0000313" key="4">
    <source>
        <dbReference type="Proteomes" id="UP000005808"/>
    </source>
</evidence>
<organism evidence="3 4">
    <name type="scientific">Cupriavidus basilensis OR16</name>
    <dbReference type="NCBI Taxonomy" id="1127483"/>
    <lineage>
        <taxon>Bacteria</taxon>
        <taxon>Pseudomonadati</taxon>
        <taxon>Pseudomonadota</taxon>
        <taxon>Betaproteobacteria</taxon>
        <taxon>Burkholderiales</taxon>
        <taxon>Burkholderiaceae</taxon>
        <taxon>Cupriavidus</taxon>
    </lineage>
</organism>